<name>A0AAD7FVB2_9AGAR</name>
<dbReference type="AlphaFoldDB" id="A0AAD7FVB2"/>
<organism evidence="1 2">
    <name type="scientific">Roridomyces roridus</name>
    <dbReference type="NCBI Taxonomy" id="1738132"/>
    <lineage>
        <taxon>Eukaryota</taxon>
        <taxon>Fungi</taxon>
        <taxon>Dikarya</taxon>
        <taxon>Basidiomycota</taxon>
        <taxon>Agaricomycotina</taxon>
        <taxon>Agaricomycetes</taxon>
        <taxon>Agaricomycetidae</taxon>
        <taxon>Agaricales</taxon>
        <taxon>Marasmiineae</taxon>
        <taxon>Mycenaceae</taxon>
        <taxon>Roridomyces</taxon>
    </lineage>
</organism>
<evidence type="ECO:0000313" key="2">
    <source>
        <dbReference type="Proteomes" id="UP001221142"/>
    </source>
</evidence>
<dbReference type="EMBL" id="JARKIF010000003">
    <property type="protein sequence ID" value="KAJ7644702.1"/>
    <property type="molecule type" value="Genomic_DNA"/>
</dbReference>
<keyword evidence="2" id="KW-1185">Reference proteome</keyword>
<dbReference type="Gene3D" id="3.80.10.10">
    <property type="entry name" value="Ribonuclease Inhibitor"/>
    <property type="match status" value="1"/>
</dbReference>
<dbReference type="SUPFAM" id="SSF52047">
    <property type="entry name" value="RNI-like"/>
    <property type="match status" value="1"/>
</dbReference>
<protein>
    <recommendedName>
        <fullName evidence="3">F-box domain-containing protein</fullName>
    </recommendedName>
</protein>
<evidence type="ECO:0000313" key="1">
    <source>
        <dbReference type="EMBL" id="KAJ7644702.1"/>
    </source>
</evidence>
<reference evidence="1" key="1">
    <citation type="submission" date="2023-03" db="EMBL/GenBank/DDBJ databases">
        <title>Massive genome expansion in bonnet fungi (Mycena s.s.) driven by repeated elements and novel gene families across ecological guilds.</title>
        <authorList>
            <consortium name="Lawrence Berkeley National Laboratory"/>
            <person name="Harder C.B."/>
            <person name="Miyauchi S."/>
            <person name="Viragh M."/>
            <person name="Kuo A."/>
            <person name="Thoen E."/>
            <person name="Andreopoulos B."/>
            <person name="Lu D."/>
            <person name="Skrede I."/>
            <person name="Drula E."/>
            <person name="Henrissat B."/>
            <person name="Morin E."/>
            <person name="Kohler A."/>
            <person name="Barry K."/>
            <person name="LaButti K."/>
            <person name="Morin E."/>
            <person name="Salamov A."/>
            <person name="Lipzen A."/>
            <person name="Mereny Z."/>
            <person name="Hegedus B."/>
            <person name="Baldrian P."/>
            <person name="Stursova M."/>
            <person name="Weitz H."/>
            <person name="Taylor A."/>
            <person name="Grigoriev I.V."/>
            <person name="Nagy L.G."/>
            <person name="Martin F."/>
            <person name="Kauserud H."/>
        </authorList>
    </citation>
    <scope>NUCLEOTIDE SEQUENCE</scope>
    <source>
        <strain evidence="1">9284</strain>
    </source>
</reference>
<sequence length="500" mass="57216">MSSHERVPNEVWLEVFELLPRDSLKHVHATHRMFRSTCRPLLFSHLVFHPYFRDIDPLGLGDRLILPDPEVVQRALERLAFWSSDHIAPLVRQCTIDLLGARLHTTAADSVLPEPTESPHTLMVSFMDRLAKFTGLKKLRAHQALFTQAGIANLCQLPLLREVVTERCDIVPGEIIDTTSLQLRTAKLLHRADVDAEEDEMGTIWLSIVDREHLHELELTRSSLSGAGYTISEGPAFPNVHDLRFSINLSTMNRNLTTLSKFPAVRKVCLSGWGDFEYESTDAPLQRVPDLLPLLQEYSGSCAPLHMFLPRPTLTCLSIHWCKPDELSSQLREEYTPITSLDAGLSNLDQQTLDTISTFLPELTELRLQIFYDLEDDDVEDGFNAKATNFFSTFANTPAPHLPPNLRRLAISWEFDSEFLSEAFEDAPVASPDNIPDFLAMRDKLRERCPALRVLWFDGHDFMFRWRLLDTGEEMEQENKIQATEIFCSQENFEDFWKGR</sequence>
<dbReference type="InterPro" id="IPR032675">
    <property type="entry name" value="LRR_dom_sf"/>
</dbReference>
<comment type="caution">
    <text evidence="1">The sequence shown here is derived from an EMBL/GenBank/DDBJ whole genome shotgun (WGS) entry which is preliminary data.</text>
</comment>
<accession>A0AAD7FVB2</accession>
<evidence type="ECO:0008006" key="3">
    <source>
        <dbReference type="Google" id="ProtNLM"/>
    </source>
</evidence>
<gene>
    <name evidence="1" type="ORF">FB45DRAFT_1116382</name>
</gene>
<proteinExistence type="predicted"/>
<dbReference type="Proteomes" id="UP001221142">
    <property type="component" value="Unassembled WGS sequence"/>
</dbReference>